<keyword evidence="13" id="KW-0966">Cell projection</keyword>
<keyword evidence="16" id="KW-0460">Magnesium</keyword>
<sequence length="191" mass="21561">MGFFKKIQKAFGMLRQEVRILVIGLDNSGKTTLINHIKPGSTSTFEVTPTVGYNVEEFSKNNLNFTVFDMSGEGRYRNLWEHYYESVQAIIYVVDSTDNLRLCVASDELQSLLSHPSLSSRPCPLLFFANKMDVPGSLTPVEVMTGMQLDEIRDRPWHITASNALTGTGVEEGVGWLSEKIMENQERINHK</sequence>
<dbReference type="SUPFAM" id="SSF52540">
    <property type="entry name" value="P-loop containing nucleoside triphosphate hydrolases"/>
    <property type="match status" value="1"/>
</dbReference>
<evidence type="ECO:0000256" key="10">
    <source>
        <dbReference type="ARBA" id="ARBA00023134"/>
    </source>
</evidence>
<keyword evidence="10 15" id="KW-0342">GTP-binding</keyword>
<dbReference type="GO" id="GO:0003924">
    <property type="term" value="F:GTPase activity"/>
    <property type="evidence" value="ECO:0007669"/>
    <property type="project" value="InterPro"/>
</dbReference>
<evidence type="ECO:0000256" key="6">
    <source>
        <dbReference type="ARBA" id="ARBA00022490"/>
    </source>
</evidence>
<feature type="binding site" evidence="15">
    <location>
        <begin position="130"/>
        <end position="133"/>
    </location>
    <ligand>
        <name>GTP</name>
        <dbReference type="ChEBI" id="CHEBI:37565"/>
    </ligand>
</feature>
<dbReference type="InterPro" id="IPR006689">
    <property type="entry name" value="Small_GTPase_ARF/SAR"/>
</dbReference>
<dbReference type="InterPro" id="IPR024156">
    <property type="entry name" value="Small_GTPase_ARF"/>
</dbReference>
<reference evidence="19" key="1">
    <citation type="journal article" date="2023" name="Commun. Biol.">
        <title>Genome analysis of Parmales, the sister group of diatoms, reveals the evolutionary specialization of diatoms from phago-mixotrophs to photoautotrophs.</title>
        <authorList>
            <person name="Ban H."/>
            <person name="Sato S."/>
            <person name="Yoshikawa S."/>
            <person name="Yamada K."/>
            <person name="Nakamura Y."/>
            <person name="Ichinomiya M."/>
            <person name="Sato N."/>
            <person name="Blanc-Mathieu R."/>
            <person name="Endo H."/>
            <person name="Kuwata A."/>
            <person name="Ogata H."/>
        </authorList>
    </citation>
    <scope>NUCLEOTIDE SEQUENCE [LARGE SCALE GENOMIC DNA]</scope>
</reference>
<dbReference type="EMBL" id="BRYA01000022">
    <property type="protein sequence ID" value="GMI32744.1"/>
    <property type="molecule type" value="Genomic_DNA"/>
</dbReference>
<evidence type="ECO:0000256" key="4">
    <source>
        <dbReference type="ARBA" id="ARBA00019766"/>
    </source>
</evidence>
<comment type="similarity">
    <text evidence="17">Belongs to the small GTPase superfamily. Arf family.</text>
</comment>
<keyword evidence="8 15" id="KW-0547">Nucleotide-binding</keyword>
<dbReference type="AlphaFoldDB" id="A0A9W7L628"/>
<dbReference type="InterPro" id="IPR027417">
    <property type="entry name" value="P-loop_NTPase"/>
</dbReference>
<keyword evidence="11" id="KW-0472">Membrane</keyword>
<comment type="caution">
    <text evidence="18">The sequence shown here is derived from an EMBL/GenBank/DDBJ whole genome shotgun (WGS) entry which is preliminary data.</text>
</comment>
<feature type="binding site" evidence="15">
    <location>
        <begin position="24"/>
        <end position="31"/>
    </location>
    <ligand>
        <name>GTP</name>
        <dbReference type="ChEBI" id="CHEBI:37565"/>
    </ligand>
</feature>
<evidence type="ECO:0000256" key="17">
    <source>
        <dbReference type="RuleBase" id="RU003925"/>
    </source>
</evidence>
<keyword evidence="14" id="KW-0449">Lipoprotein</keyword>
<dbReference type="FunFam" id="3.40.50.300:FF:000457">
    <property type="entry name" value="ADP-ribosylation factor-like protein 6"/>
    <property type="match status" value="1"/>
</dbReference>
<evidence type="ECO:0000256" key="7">
    <source>
        <dbReference type="ARBA" id="ARBA00022707"/>
    </source>
</evidence>
<evidence type="ECO:0000256" key="1">
    <source>
        <dbReference type="ARBA" id="ARBA00004120"/>
    </source>
</evidence>
<dbReference type="InterPro" id="IPR005225">
    <property type="entry name" value="Small_GTP-bd"/>
</dbReference>
<keyword evidence="6" id="KW-0963">Cytoplasm</keyword>
<dbReference type="GO" id="GO:0046872">
    <property type="term" value="F:metal ion binding"/>
    <property type="evidence" value="ECO:0007669"/>
    <property type="project" value="UniProtKB-KW"/>
</dbReference>
<evidence type="ECO:0000256" key="16">
    <source>
        <dbReference type="PIRSR" id="PIRSR606689-2"/>
    </source>
</evidence>
<evidence type="ECO:0000256" key="11">
    <source>
        <dbReference type="ARBA" id="ARBA00023136"/>
    </source>
</evidence>
<dbReference type="SMART" id="SM00178">
    <property type="entry name" value="SAR"/>
    <property type="match status" value="1"/>
</dbReference>
<organism evidence="18 19">
    <name type="scientific">Triparma columacea</name>
    <dbReference type="NCBI Taxonomy" id="722753"/>
    <lineage>
        <taxon>Eukaryota</taxon>
        <taxon>Sar</taxon>
        <taxon>Stramenopiles</taxon>
        <taxon>Ochrophyta</taxon>
        <taxon>Bolidophyceae</taxon>
        <taxon>Parmales</taxon>
        <taxon>Triparmaceae</taxon>
        <taxon>Triparma</taxon>
    </lineage>
</organism>
<dbReference type="Gene3D" id="3.40.50.300">
    <property type="entry name" value="P-loop containing nucleotide triphosphate hydrolases"/>
    <property type="match status" value="1"/>
</dbReference>
<comment type="subcellular location">
    <subcellularLocation>
        <location evidence="3">Cell projection</location>
        <location evidence="3">Cilium membrane</location>
        <topology evidence="3">Peripheral membrane protein</topology>
        <orientation evidence="3">Cytoplasmic side</orientation>
    </subcellularLocation>
    <subcellularLocation>
        <location evidence="2">Cytoplasm</location>
        <location evidence="2">Cytoskeleton</location>
        <location evidence="2">Cilium axoneme</location>
    </subcellularLocation>
    <subcellularLocation>
        <location evidence="1">Cytoplasm</location>
        <location evidence="1">Cytoskeleton</location>
        <location evidence="1">Cilium basal body</location>
    </subcellularLocation>
</comment>
<evidence type="ECO:0000256" key="9">
    <source>
        <dbReference type="ARBA" id="ARBA00022794"/>
    </source>
</evidence>
<evidence type="ECO:0000313" key="19">
    <source>
        <dbReference type="Proteomes" id="UP001165065"/>
    </source>
</evidence>
<keyword evidence="12" id="KW-0206">Cytoskeleton</keyword>
<dbReference type="GO" id="GO:0060170">
    <property type="term" value="C:ciliary membrane"/>
    <property type="evidence" value="ECO:0007669"/>
    <property type="project" value="UniProtKB-SubCell"/>
</dbReference>
<evidence type="ECO:0000256" key="3">
    <source>
        <dbReference type="ARBA" id="ARBA00004522"/>
    </source>
</evidence>
<dbReference type="NCBIfam" id="TIGR00231">
    <property type="entry name" value="small_GTP"/>
    <property type="match status" value="1"/>
</dbReference>
<keyword evidence="19" id="KW-1185">Reference proteome</keyword>
<dbReference type="PROSITE" id="PS51417">
    <property type="entry name" value="ARF"/>
    <property type="match status" value="1"/>
</dbReference>
<evidence type="ECO:0000256" key="12">
    <source>
        <dbReference type="ARBA" id="ARBA00023212"/>
    </source>
</evidence>
<evidence type="ECO:0000256" key="8">
    <source>
        <dbReference type="ARBA" id="ARBA00022741"/>
    </source>
</evidence>
<feature type="binding site" evidence="15">
    <location>
        <position position="72"/>
    </location>
    <ligand>
        <name>GTP</name>
        <dbReference type="ChEBI" id="CHEBI:37565"/>
    </ligand>
</feature>
<dbReference type="GO" id="GO:0030030">
    <property type="term" value="P:cell projection organization"/>
    <property type="evidence" value="ECO:0007669"/>
    <property type="project" value="UniProtKB-KW"/>
</dbReference>
<dbReference type="Proteomes" id="UP001165065">
    <property type="component" value="Unassembled WGS sequence"/>
</dbReference>
<dbReference type="GO" id="GO:0005930">
    <property type="term" value="C:axoneme"/>
    <property type="evidence" value="ECO:0007669"/>
    <property type="project" value="UniProtKB-SubCell"/>
</dbReference>
<accession>A0A9W7L628</accession>
<keyword evidence="16" id="KW-0479">Metal-binding</keyword>
<dbReference type="OrthoDB" id="2011769at2759"/>
<feature type="binding site" evidence="16">
    <location>
        <position position="50"/>
    </location>
    <ligand>
        <name>Mg(2+)</name>
        <dbReference type="ChEBI" id="CHEBI:18420"/>
    </ligand>
</feature>
<keyword evidence="7" id="KW-0519">Myristate</keyword>
<proteinExistence type="inferred from homology"/>
<protein>
    <recommendedName>
        <fullName evidence="4">ADP-ribosylation factor-like protein 6</fullName>
    </recommendedName>
</protein>
<keyword evidence="5" id="KW-1003">Cell membrane</keyword>
<evidence type="ECO:0000256" key="5">
    <source>
        <dbReference type="ARBA" id="ARBA00022475"/>
    </source>
</evidence>
<dbReference type="PRINTS" id="PR00328">
    <property type="entry name" value="SAR1GTPBP"/>
</dbReference>
<dbReference type="SMART" id="SM00177">
    <property type="entry name" value="ARF"/>
    <property type="match status" value="1"/>
</dbReference>
<dbReference type="GO" id="GO:0005525">
    <property type="term" value="F:GTP binding"/>
    <property type="evidence" value="ECO:0007669"/>
    <property type="project" value="UniProtKB-KW"/>
</dbReference>
<dbReference type="Pfam" id="PF00025">
    <property type="entry name" value="Arf"/>
    <property type="match status" value="1"/>
</dbReference>
<dbReference type="PANTHER" id="PTHR11711">
    <property type="entry name" value="ADP RIBOSYLATION FACTOR-RELATED"/>
    <property type="match status" value="1"/>
</dbReference>
<evidence type="ECO:0000256" key="15">
    <source>
        <dbReference type="PIRSR" id="PIRSR606689-1"/>
    </source>
</evidence>
<evidence type="ECO:0000256" key="2">
    <source>
        <dbReference type="ARBA" id="ARBA00004430"/>
    </source>
</evidence>
<feature type="binding site" evidence="16">
    <location>
        <position position="31"/>
    </location>
    <ligand>
        <name>Mg(2+)</name>
        <dbReference type="ChEBI" id="CHEBI:18420"/>
    </ligand>
</feature>
<name>A0A9W7L628_9STRA</name>
<evidence type="ECO:0000313" key="18">
    <source>
        <dbReference type="EMBL" id="GMI32744.1"/>
    </source>
</evidence>
<evidence type="ECO:0000256" key="13">
    <source>
        <dbReference type="ARBA" id="ARBA00023273"/>
    </source>
</evidence>
<keyword evidence="9" id="KW-0970">Cilium biogenesis/degradation</keyword>
<gene>
    <name evidence="18" type="ORF">TrCOL_g5736</name>
</gene>
<evidence type="ECO:0000256" key="14">
    <source>
        <dbReference type="ARBA" id="ARBA00023288"/>
    </source>
</evidence>